<dbReference type="Gene3D" id="1.10.1780.10">
    <property type="entry name" value="Clp, N-terminal domain"/>
    <property type="match status" value="1"/>
</dbReference>
<evidence type="ECO:0000259" key="5">
    <source>
        <dbReference type="PROSITE" id="PS51903"/>
    </source>
</evidence>
<dbReference type="InterPro" id="IPR004176">
    <property type="entry name" value="Clp_R_N"/>
</dbReference>
<protein>
    <submittedName>
        <fullName evidence="6">Chaperone</fullName>
    </submittedName>
</protein>
<evidence type="ECO:0000256" key="4">
    <source>
        <dbReference type="SAM" id="MobiDB-lite"/>
    </source>
</evidence>
<evidence type="ECO:0000256" key="3">
    <source>
        <dbReference type="PROSITE-ProRule" id="PRU01251"/>
    </source>
</evidence>
<reference evidence="6 7" key="1">
    <citation type="submission" date="2024-01" db="EMBL/GenBank/DDBJ databases">
        <title>The complete chloroplast genome sequence of Lithospermum erythrorhizon: insights into the phylogenetic relationship among Boraginaceae species and the maternal lineages of purple gromwells.</title>
        <authorList>
            <person name="Okada T."/>
            <person name="Watanabe K."/>
        </authorList>
    </citation>
    <scope>NUCLEOTIDE SEQUENCE [LARGE SCALE GENOMIC DNA]</scope>
</reference>
<dbReference type="InterPro" id="IPR027417">
    <property type="entry name" value="P-loop_NTPase"/>
</dbReference>
<dbReference type="Pfam" id="PF02861">
    <property type="entry name" value="Clp_N"/>
    <property type="match status" value="1"/>
</dbReference>
<organism evidence="6 7">
    <name type="scientific">Lithospermum erythrorhizon</name>
    <name type="common">Purple gromwell</name>
    <name type="synonym">Lithospermum officinale var. erythrorhizon</name>
    <dbReference type="NCBI Taxonomy" id="34254"/>
    <lineage>
        <taxon>Eukaryota</taxon>
        <taxon>Viridiplantae</taxon>
        <taxon>Streptophyta</taxon>
        <taxon>Embryophyta</taxon>
        <taxon>Tracheophyta</taxon>
        <taxon>Spermatophyta</taxon>
        <taxon>Magnoliopsida</taxon>
        <taxon>eudicotyledons</taxon>
        <taxon>Gunneridae</taxon>
        <taxon>Pentapetalae</taxon>
        <taxon>asterids</taxon>
        <taxon>lamiids</taxon>
        <taxon>Boraginales</taxon>
        <taxon>Boraginaceae</taxon>
        <taxon>Boraginoideae</taxon>
        <taxon>Lithospermeae</taxon>
        <taxon>Lithospermum</taxon>
    </lineage>
</organism>
<keyword evidence="7" id="KW-1185">Reference proteome</keyword>
<dbReference type="SUPFAM" id="SSF81923">
    <property type="entry name" value="Double Clp-N motif"/>
    <property type="match status" value="1"/>
</dbReference>
<dbReference type="Gene3D" id="3.40.50.300">
    <property type="entry name" value="P-loop containing nucleotide triphosphate hydrolases"/>
    <property type="match status" value="1"/>
</dbReference>
<feature type="region of interest" description="Disordered" evidence="4">
    <location>
        <begin position="567"/>
        <end position="586"/>
    </location>
</feature>
<sequence length="861" mass="96884">MRTGGYTIQQTLSSEAASLVKQALTLARRRGHAQVTPLHVAFSMLSSSTGLFRRACLQTHSHPLQFKALELCFNVALNRLPTSTSSSPILGHHPHHLPSLSNALVAAFKRAQAYQRRGSMDNQQPILALKVEIEQLVISILDDPSVSRVMREAGFSSTQVKANVEKAISLIISSKSPSISTNTTHSKETKPLLLGSSLSQISHTPTSHDVFRLSLGKTVIGKQNHNNNDDVMSLISTMMNRKKKNTVIIGEYPAAAEAVLRGAIDKFDKGEVPGDIKHVQFVSVPLYTLRNIRREEFEHKLGELRGLVKGYINRGVVLYLGDLQWVSEFWSKHSELRYNYYSPVEHMIMELNRLACGVGESGKVWLMGVSTFKTFSNCKSGHPSLETLWDLHPLTVPVCSLNLSLNFESSAHGNTFGERSSSWLVNHFGMEKHLNCCADCLDNFNKEAKSMANSSSLPAWLQKCKEEDHVMISSDDQEYDKMKDLSKKWNSICRSVHKQPHFLEKAFNFSSSTPSSSASISSNDKKFPMMFQPNNHPITKEHKFFISDDNEENDLEMFESKLIASKPDLLSNPNSSPNSASSSEASGDDLIHCLNNTNRFNEVNSDNLRILCNALEKKVPWQRDVIPEIATRILQCRSGMMIPQYNNNAIKRKEQKQETWLLFSGDDSEGKEKAAREIARVVFGTQDEFFTLSLSNFSSLTKVADYSTEDDEVTSKKRSRNEHGQSFLDRFAEAVRENPSRVFFMEDFDQIENHSQKGIIKAIESGILSLHNGESCVSLKDAIVIFNCDESFSSSSRKQGDRREREQENGDIIMEEMKPCTTFLDLNISLKDGLAIDETSHSEYWVLDYVDKKIIFNIQVL</sequence>
<comment type="similarity">
    <text evidence="1">Belongs to the ClpA/ClpB family.</text>
</comment>
<dbReference type="PANTHER" id="PTHR43572">
    <property type="entry name" value="CHAPERONE PROTEIN CLPD, CHLOROPLASTIC"/>
    <property type="match status" value="1"/>
</dbReference>
<dbReference type="PROSITE" id="PS51903">
    <property type="entry name" value="CLP_R"/>
    <property type="match status" value="1"/>
</dbReference>
<dbReference type="Pfam" id="PF23569">
    <property type="entry name" value="NBD_SMAX1"/>
    <property type="match status" value="1"/>
</dbReference>
<comment type="caution">
    <text evidence="6">The sequence shown here is derived from an EMBL/GenBank/DDBJ whole genome shotgun (WGS) entry which is preliminary data.</text>
</comment>
<dbReference type="InterPro" id="IPR051650">
    <property type="entry name" value="SL_signaling_regulator"/>
</dbReference>
<accession>A0AAV3RTC1</accession>
<dbReference type="Proteomes" id="UP001454036">
    <property type="component" value="Unassembled WGS sequence"/>
</dbReference>
<dbReference type="InterPro" id="IPR058680">
    <property type="entry name" value="NBD_SMAX1-like"/>
</dbReference>
<gene>
    <name evidence="6" type="ORF">LIER_31442</name>
</gene>
<dbReference type="InterPro" id="IPR036628">
    <property type="entry name" value="Clp_N_dom_sf"/>
</dbReference>
<evidence type="ECO:0000256" key="1">
    <source>
        <dbReference type="ARBA" id="ARBA00008675"/>
    </source>
</evidence>
<feature type="domain" description="Clp R" evidence="5">
    <location>
        <begin position="8"/>
        <end position="170"/>
    </location>
</feature>
<evidence type="ECO:0000256" key="2">
    <source>
        <dbReference type="ARBA" id="ARBA00022737"/>
    </source>
</evidence>
<name>A0AAV3RTC1_LITER</name>
<feature type="compositionally biased region" description="Low complexity" evidence="4">
    <location>
        <begin position="567"/>
        <end position="585"/>
    </location>
</feature>
<keyword evidence="2 3" id="KW-0677">Repeat</keyword>
<evidence type="ECO:0000313" key="7">
    <source>
        <dbReference type="Proteomes" id="UP001454036"/>
    </source>
</evidence>
<proteinExistence type="inferred from homology"/>
<dbReference type="SUPFAM" id="SSF52540">
    <property type="entry name" value="P-loop containing nucleoside triphosphate hydrolases"/>
    <property type="match status" value="1"/>
</dbReference>
<dbReference type="EMBL" id="BAABME010011692">
    <property type="protein sequence ID" value="GAA0184150.1"/>
    <property type="molecule type" value="Genomic_DNA"/>
</dbReference>
<dbReference type="PANTHER" id="PTHR43572:SF80">
    <property type="entry name" value="PROTEIN SMAX1-LIKE 3-LIKE"/>
    <property type="match status" value="1"/>
</dbReference>
<dbReference type="AlphaFoldDB" id="A0AAV3RTC1"/>
<evidence type="ECO:0000313" key="6">
    <source>
        <dbReference type="EMBL" id="GAA0184150.1"/>
    </source>
</evidence>